<dbReference type="OrthoDB" id="3249793at2"/>
<protein>
    <submittedName>
        <fullName evidence="2">Putative hydrolase</fullName>
    </submittedName>
</protein>
<dbReference type="RefSeq" id="WP_006333775.1">
    <property type="nucleotide sequence ID" value="NZ_BAHC01000117.1"/>
</dbReference>
<evidence type="ECO:0000313" key="3">
    <source>
        <dbReference type="Proteomes" id="UP000008363"/>
    </source>
</evidence>
<name>K6WW16_9ACTN</name>
<dbReference type="InterPro" id="IPR050471">
    <property type="entry name" value="AB_hydrolase"/>
</dbReference>
<dbReference type="Gene3D" id="3.40.50.1820">
    <property type="entry name" value="alpha/beta hydrolase"/>
    <property type="match status" value="1"/>
</dbReference>
<dbReference type="AlphaFoldDB" id="K6WW16"/>
<feature type="domain" description="AB hydrolase-1" evidence="1">
    <location>
        <begin position="22"/>
        <end position="242"/>
    </location>
</feature>
<proteinExistence type="predicted"/>
<keyword evidence="3" id="KW-1185">Reference proteome</keyword>
<evidence type="ECO:0000259" key="1">
    <source>
        <dbReference type="Pfam" id="PF12697"/>
    </source>
</evidence>
<dbReference type="PRINTS" id="PR00111">
    <property type="entry name" value="ABHYDROLASE"/>
</dbReference>
<dbReference type="Proteomes" id="UP000008363">
    <property type="component" value="Unassembled WGS sequence"/>
</dbReference>
<dbReference type="PANTHER" id="PTHR43433:SF5">
    <property type="entry name" value="AB HYDROLASE-1 DOMAIN-CONTAINING PROTEIN"/>
    <property type="match status" value="1"/>
</dbReference>
<dbReference type="GO" id="GO:0016787">
    <property type="term" value="F:hydrolase activity"/>
    <property type="evidence" value="ECO:0007669"/>
    <property type="project" value="UniProtKB-KW"/>
</dbReference>
<dbReference type="EMBL" id="BAHC01000117">
    <property type="protein sequence ID" value="GAB90739.1"/>
    <property type="molecule type" value="Genomic_DNA"/>
</dbReference>
<dbReference type="STRING" id="1108045.GORHZ_117_00020"/>
<organism evidence="2 3">
    <name type="scientific">Gordonia rhizosphera NBRC 16068</name>
    <dbReference type="NCBI Taxonomy" id="1108045"/>
    <lineage>
        <taxon>Bacteria</taxon>
        <taxon>Bacillati</taxon>
        <taxon>Actinomycetota</taxon>
        <taxon>Actinomycetes</taxon>
        <taxon>Mycobacteriales</taxon>
        <taxon>Gordoniaceae</taxon>
        <taxon>Gordonia</taxon>
    </lineage>
</organism>
<accession>K6WW16</accession>
<reference evidence="2 3" key="1">
    <citation type="submission" date="2012-08" db="EMBL/GenBank/DDBJ databases">
        <title>Whole genome shotgun sequence of Gordonia rhizosphera NBRC 16068.</title>
        <authorList>
            <person name="Takarada H."/>
            <person name="Isaki S."/>
            <person name="Hosoyama A."/>
            <person name="Tsuchikane K."/>
            <person name="Katsumata H."/>
            <person name="Baba S."/>
            <person name="Ohji S."/>
            <person name="Yamazaki S."/>
            <person name="Fujita N."/>
        </authorList>
    </citation>
    <scope>NUCLEOTIDE SEQUENCE [LARGE SCALE GENOMIC DNA]</scope>
    <source>
        <strain evidence="2 3">NBRC 16068</strain>
    </source>
</reference>
<dbReference type="eggNOG" id="COG2267">
    <property type="taxonomic scope" value="Bacteria"/>
</dbReference>
<dbReference type="InterPro" id="IPR029058">
    <property type="entry name" value="AB_hydrolase_fold"/>
</dbReference>
<gene>
    <name evidence="2" type="ORF">GORHZ_117_00020</name>
</gene>
<keyword evidence="2" id="KW-0378">Hydrolase</keyword>
<dbReference type="SUPFAM" id="SSF53474">
    <property type="entry name" value="alpha/beta-Hydrolases"/>
    <property type="match status" value="1"/>
</dbReference>
<dbReference type="Pfam" id="PF12697">
    <property type="entry name" value="Abhydrolase_6"/>
    <property type="match status" value="1"/>
</dbReference>
<comment type="caution">
    <text evidence="2">The sequence shown here is derived from an EMBL/GenBank/DDBJ whole genome shotgun (WGS) entry which is preliminary data.</text>
</comment>
<sequence>MDAVEVDGLRIAYRRQGSGDPLVILHGAFEDSRVWLDDMRRLSEHVDVIAWDAPGCGASDDIPAGWTSRDWGRVAASFIRALGLSRPAVAGLSFGSIVALLLARDHPERVGGLVLIGAYAGWAGSLDPDALEERFAQARFMIEHPVEEWADEFLVSVYSPTADPARRDRARRLLDDWRPETTRALLDVASLDLRSALPSISTPVVVVRGSDDVRSPHEAAVSLCDRLPDARLVELDGAGHDCAGPDLDDVLVTAAHTAANLELREGYR</sequence>
<evidence type="ECO:0000313" key="2">
    <source>
        <dbReference type="EMBL" id="GAB90739.1"/>
    </source>
</evidence>
<dbReference type="InterPro" id="IPR000073">
    <property type="entry name" value="AB_hydrolase_1"/>
</dbReference>
<dbReference type="PANTHER" id="PTHR43433">
    <property type="entry name" value="HYDROLASE, ALPHA/BETA FOLD FAMILY PROTEIN"/>
    <property type="match status" value="1"/>
</dbReference>